<feature type="transmembrane region" description="Helical" evidence="9">
    <location>
        <begin position="6"/>
        <end position="33"/>
    </location>
</feature>
<dbReference type="Pfam" id="PF02508">
    <property type="entry name" value="Rnf-Nqr"/>
    <property type="match status" value="1"/>
</dbReference>
<feature type="transmembrane region" description="Helical" evidence="9">
    <location>
        <begin position="72"/>
        <end position="89"/>
    </location>
</feature>
<feature type="transmembrane region" description="Helical" evidence="9">
    <location>
        <begin position="45"/>
        <end position="66"/>
    </location>
</feature>
<keyword evidence="7 9" id="KW-1133">Transmembrane helix</keyword>
<feature type="transmembrane region" description="Helical" evidence="9">
    <location>
        <begin position="167"/>
        <end position="191"/>
    </location>
</feature>
<keyword evidence="5" id="KW-1278">Translocase</keyword>
<dbReference type="PANTHER" id="PTHR30335:SF0">
    <property type="entry name" value="ION-TRANSLOCATING OXIDOREDUCTASE COMPLEX SUBUNIT A"/>
    <property type="match status" value="1"/>
</dbReference>
<reference evidence="12 13" key="1">
    <citation type="submission" date="2015-11" db="EMBL/GenBank/DDBJ databases">
        <title>The genome of Candidatus Endoriftia persephone in Ridgeia piscesae and population structure of the North Eastern Pacific vestimentiferan symbionts.</title>
        <authorList>
            <person name="Perez M."/>
            <person name="Juniper K.S."/>
        </authorList>
    </citation>
    <scope>NUCLEOTIDE SEQUENCE [LARGE SCALE GENOMIC DNA]</scope>
    <source>
        <strain evidence="11">Ind10</strain>
        <strain evidence="10">Ind11</strain>
    </source>
</reference>
<feature type="transmembrane region" description="Helical" evidence="9">
    <location>
        <begin position="135"/>
        <end position="155"/>
    </location>
</feature>
<dbReference type="EMBL" id="LMXI01000325">
    <property type="protein sequence ID" value="KRT58525.1"/>
    <property type="molecule type" value="Genomic_DNA"/>
</dbReference>
<keyword evidence="6" id="KW-0249">Electron transport</keyword>
<evidence type="ECO:0000256" key="9">
    <source>
        <dbReference type="SAM" id="Phobius"/>
    </source>
</evidence>
<evidence type="ECO:0000313" key="11">
    <source>
        <dbReference type="EMBL" id="KRT58525.1"/>
    </source>
</evidence>
<dbReference type="Proteomes" id="UP000051634">
    <property type="component" value="Unassembled WGS sequence"/>
</dbReference>
<evidence type="ECO:0000313" key="10">
    <source>
        <dbReference type="EMBL" id="KRT55451.1"/>
    </source>
</evidence>
<dbReference type="OrthoDB" id="9803631at2"/>
<evidence type="ECO:0000256" key="2">
    <source>
        <dbReference type="ARBA" id="ARBA00022448"/>
    </source>
</evidence>
<dbReference type="Proteomes" id="UP000051276">
    <property type="component" value="Unassembled WGS sequence"/>
</dbReference>
<keyword evidence="3" id="KW-0997">Cell inner membrane</keyword>
<dbReference type="InterPro" id="IPR050133">
    <property type="entry name" value="NqrDE/RnfAE_oxidrdctase"/>
</dbReference>
<dbReference type="PIRSF" id="PIRSF006102">
    <property type="entry name" value="NQR_DE"/>
    <property type="match status" value="1"/>
</dbReference>
<dbReference type="GO" id="GO:0022900">
    <property type="term" value="P:electron transport chain"/>
    <property type="evidence" value="ECO:0007669"/>
    <property type="project" value="InterPro"/>
</dbReference>
<keyword evidence="4 9" id="KW-0812">Transmembrane</keyword>
<accession>A0A0T5Z711</accession>
<keyword evidence="2" id="KW-0813">Transport</keyword>
<sequence>MPTESLSFIFLNAVLANNFVLALFLGLCPFLGVSGKLDTALPMGLATMFVMLVSSVCAFAINQILVTFDIEFLRLIAYIAVIASAVQLVEMTLKKFTPALFRSLGIFLPLITTNCAILGLALFQTFKEYDFLQSLVYAIGAGTGFILAILLMAGLREKLELSTLPSLSQGAAISLMLGGLLSLSFMGFAGLGGG</sequence>
<evidence type="ECO:0000313" key="12">
    <source>
        <dbReference type="Proteomes" id="UP000051276"/>
    </source>
</evidence>
<dbReference type="InterPro" id="IPR003667">
    <property type="entry name" value="NqrDE/RnfAE"/>
</dbReference>
<dbReference type="NCBIfam" id="TIGR01943">
    <property type="entry name" value="rnfA"/>
    <property type="match status" value="1"/>
</dbReference>
<dbReference type="GO" id="GO:0012505">
    <property type="term" value="C:endomembrane system"/>
    <property type="evidence" value="ECO:0007669"/>
    <property type="project" value="UniProtKB-SubCell"/>
</dbReference>
<dbReference type="AlphaFoldDB" id="A0A0T5Z711"/>
<keyword evidence="3" id="KW-1003">Cell membrane</keyword>
<evidence type="ECO:0000256" key="8">
    <source>
        <dbReference type="ARBA" id="ARBA00023136"/>
    </source>
</evidence>
<dbReference type="GO" id="GO:0005886">
    <property type="term" value="C:plasma membrane"/>
    <property type="evidence" value="ECO:0007669"/>
    <property type="project" value="TreeGrafter"/>
</dbReference>
<comment type="subcellular location">
    <subcellularLocation>
        <location evidence="1">Endomembrane system</location>
        <topology evidence="1">Multi-pass membrane protein</topology>
    </subcellularLocation>
</comment>
<dbReference type="PANTHER" id="PTHR30335">
    <property type="entry name" value="INTEGRAL MEMBRANE PROTEIN OF SOXR-REDUCING COMPLEX"/>
    <property type="match status" value="1"/>
</dbReference>
<evidence type="ECO:0000313" key="13">
    <source>
        <dbReference type="Proteomes" id="UP000051634"/>
    </source>
</evidence>
<comment type="caution">
    <text evidence="11">The sequence shown here is derived from an EMBL/GenBank/DDBJ whole genome shotgun (WGS) entry which is preliminary data.</text>
</comment>
<evidence type="ECO:0000256" key="1">
    <source>
        <dbReference type="ARBA" id="ARBA00004127"/>
    </source>
</evidence>
<feature type="transmembrane region" description="Helical" evidence="9">
    <location>
        <begin position="101"/>
        <end position="123"/>
    </location>
</feature>
<dbReference type="PATRIC" id="fig|54398.3.peg.789"/>
<dbReference type="STRING" id="54398.Ga0074115_11843"/>
<keyword evidence="13" id="KW-1185">Reference proteome</keyword>
<evidence type="ECO:0000256" key="7">
    <source>
        <dbReference type="ARBA" id="ARBA00022989"/>
    </source>
</evidence>
<dbReference type="EMBL" id="LDXT01000079">
    <property type="protein sequence ID" value="KRT55451.1"/>
    <property type="molecule type" value="Genomic_DNA"/>
</dbReference>
<protein>
    <submittedName>
        <fullName evidence="11">Electron transport complex protein RnfA</fullName>
    </submittedName>
    <submittedName>
        <fullName evidence="10">Electron transport complex, RnfABCDGE type, A subunit</fullName>
    </submittedName>
</protein>
<evidence type="ECO:0000256" key="3">
    <source>
        <dbReference type="ARBA" id="ARBA00022519"/>
    </source>
</evidence>
<name>A0A0T5Z711_9GAMM</name>
<evidence type="ECO:0000256" key="4">
    <source>
        <dbReference type="ARBA" id="ARBA00022692"/>
    </source>
</evidence>
<evidence type="ECO:0000256" key="5">
    <source>
        <dbReference type="ARBA" id="ARBA00022967"/>
    </source>
</evidence>
<dbReference type="RefSeq" id="WP_006475764.1">
    <property type="nucleotide sequence ID" value="NZ_KQ557030.1"/>
</dbReference>
<organism evidence="11 12">
    <name type="scientific">endosymbiont of Ridgeia piscesae</name>
    <dbReference type="NCBI Taxonomy" id="54398"/>
    <lineage>
        <taxon>Bacteria</taxon>
        <taxon>Pseudomonadati</taxon>
        <taxon>Pseudomonadota</taxon>
        <taxon>Gammaproteobacteria</taxon>
        <taxon>sulfur-oxidizing symbionts</taxon>
    </lineage>
</organism>
<gene>
    <name evidence="10" type="ORF">Ga0074115_11843</name>
    <name evidence="11" type="ORF">Ga0076813_13693</name>
</gene>
<proteinExistence type="predicted"/>
<evidence type="ECO:0000256" key="6">
    <source>
        <dbReference type="ARBA" id="ARBA00022982"/>
    </source>
</evidence>
<keyword evidence="8 9" id="KW-0472">Membrane</keyword>
<dbReference type="InterPro" id="IPR011293">
    <property type="entry name" value="Ion_transpt_RnfA/RsxA"/>
</dbReference>